<dbReference type="InterPro" id="IPR000058">
    <property type="entry name" value="Znf_AN1"/>
</dbReference>
<dbReference type="EMBL" id="CAJFCV020000006">
    <property type="protein sequence ID" value="CAG9129192.1"/>
    <property type="molecule type" value="Genomic_DNA"/>
</dbReference>
<evidence type="ECO:0000256" key="1">
    <source>
        <dbReference type="ARBA" id="ARBA00022723"/>
    </source>
</evidence>
<dbReference type="SMR" id="A0A7I8X4W5"/>
<keyword evidence="2" id="KW-0863">Zinc-finger</keyword>
<dbReference type="GO" id="GO:0005737">
    <property type="term" value="C:cytoplasm"/>
    <property type="evidence" value="ECO:0007669"/>
    <property type="project" value="TreeGrafter"/>
</dbReference>
<dbReference type="Proteomes" id="UP000659654">
    <property type="component" value="Unassembled WGS sequence"/>
</dbReference>
<evidence type="ECO:0000313" key="6">
    <source>
        <dbReference type="Proteomes" id="UP000659654"/>
    </source>
</evidence>
<dbReference type="Gene3D" id="4.10.1110.10">
    <property type="entry name" value="AN1-like Zinc finger"/>
    <property type="match status" value="2"/>
</dbReference>
<accession>A0A7I8X4W5</accession>
<dbReference type="AlphaFoldDB" id="A0A7I8X4W5"/>
<dbReference type="GO" id="GO:0008270">
    <property type="term" value="F:zinc ion binding"/>
    <property type="evidence" value="ECO:0007669"/>
    <property type="project" value="UniProtKB-KW"/>
</dbReference>
<dbReference type="EMBL" id="CAJFDI010000006">
    <property type="protein sequence ID" value="CAD5233789.1"/>
    <property type="molecule type" value="Genomic_DNA"/>
</dbReference>
<dbReference type="Proteomes" id="UP000582659">
    <property type="component" value="Unassembled WGS sequence"/>
</dbReference>
<feature type="domain" description="AN1-type" evidence="4">
    <location>
        <begin position="70"/>
        <end position="109"/>
    </location>
</feature>
<evidence type="ECO:0000256" key="3">
    <source>
        <dbReference type="ARBA" id="ARBA00022833"/>
    </source>
</evidence>
<dbReference type="PANTHER" id="PTHR14677">
    <property type="entry name" value="ARSENITE INDUCUBLE RNA ASSOCIATED PROTEIN AIP-1-RELATED"/>
    <property type="match status" value="1"/>
</dbReference>
<evidence type="ECO:0000259" key="4">
    <source>
        <dbReference type="SMART" id="SM00154"/>
    </source>
</evidence>
<dbReference type="PANTHER" id="PTHR14677:SF37">
    <property type="entry name" value="AN1-TYPE ZINC FINGER PROTEIN 1"/>
    <property type="match status" value="1"/>
</dbReference>
<evidence type="ECO:0000313" key="5">
    <source>
        <dbReference type="EMBL" id="CAD5233789.1"/>
    </source>
</evidence>
<dbReference type="OrthoDB" id="407198at2759"/>
<reference evidence="5" key="1">
    <citation type="submission" date="2020-09" db="EMBL/GenBank/DDBJ databases">
        <authorList>
            <person name="Kikuchi T."/>
        </authorList>
    </citation>
    <scope>NUCLEOTIDE SEQUENCE</scope>
    <source>
        <strain evidence="5">Ka4C1</strain>
    </source>
</reference>
<dbReference type="SUPFAM" id="SSF118310">
    <property type="entry name" value="AN1-like Zinc finger"/>
    <property type="match status" value="2"/>
</dbReference>
<dbReference type="SMART" id="SM00154">
    <property type="entry name" value="ZnF_AN1"/>
    <property type="match status" value="2"/>
</dbReference>
<sequence>MAEFLNLGANCDLEQCRKLDYTPFTCFKCKKIFCLTFSTAHRLNHGCENNEDQTIAVPKNANGEFLKFICSKSGCTKSELSKIECSQCERHFCMDHRQCEDHDCEAVLEAQRNQKSRIRVVTASEVNIKAPKNYSNPEQQKRADKIAIMRLKSQSKSDVASIFVFANYKKERFPVMLPKNWTVNRCRSVFAEKIKSESVESGKLKVFTADEKDDLKGIKLDITVERPSKTWKTSIYLWNKIFMAWAIVWIYS</sequence>
<dbReference type="InterPro" id="IPR035896">
    <property type="entry name" value="AN1-like_Znf"/>
</dbReference>
<name>A0A7I8X4W5_BURXY</name>
<gene>
    <name evidence="5" type="ORF">BXYJ_LOCUS13880</name>
</gene>
<keyword evidence="3" id="KW-0862">Zinc</keyword>
<evidence type="ECO:0000256" key="2">
    <source>
        <dbReference type="ARBA" id="ARBA00022771"/>
    </source>
</evidence>
<dbReference type="Pfam" id="PF01428">
    <property type="entry name" value="zf-AN1"/>
    <property type="match status" value="1"/>
</dbReference>
<keyword evidence="6" id="KW-1185">Reference proteome</keyword>
<proteinExistence type="predicted"/>
<protein>
    <submittedName>
        <fullName evidence="5">(pine wood nematode) hypothetical protein</fullName>
    </submittedName>
</protein>
<feature type="domain" description="AN1-type" evidence="4">
    <location>
        <begin position="11"/>
        <end position="52"/>
    </location>
</feature>
<organism evidence="5 6">
    <name type="scientific">Bursaphelenchus xylophilus</name>
    <name type="common">Pinewood nematode worm</name>
    <name type="synonym">Aphelenchoides xylophilus</name>
    <dbReference type="NCBI Taxonomy" id="6326"/>
    <lineage>
        <taxon>Eukaryota</taxon>
        <taxon>Metazoa</taxon>
        <taxon>Ecdysozoa</taxon>
        <taxon>Nematoda</taxon>
        <taxon>Chromadorea</taxon>
        <taxon>Rhabditida</taxon>
        <taxon>Tylenchina</taxon>
        <taxon>Tylenchomorpha</taxon>
        <taxon>Aphelenchoidea</taxon>
        <taxon>Aphelenchoididae</taxon>
        <taxon>Bursaphelenchus</taxon>
    </lineage>
</organism>
<keyword evidence="1" id="KW-0479">Metal-binding</keyword>
<comment type="caution">
    <text evidence="5">The sequence shown here is derived from an EMBL/GenBank/DDBJ whole genome shotgun (WGS) entry which is preliminary data.</text>
</comment>